<evidence type="ECO:0000313" key="2">
    <source>
        <dbReference type="Proteomes" id="UP001281147"/>
    </source>
</evidence>
<reference evidence="1" key="1">
    <citation type="submission" date="2023-07" db="EMBL/GenBank/DDBJ databases">
        <title>Black Yeasts Isolated from many extreme environments.</title>
        <authorList>
            <person name="Coleine C."/>
            <person name="Stajich J.E."/>
            <person name="Selbmann L."/>
        </authorList>
    </citation>
    <scope>NUCLEOTIDE SEQUENCE</scope>
    <source>
        <strain evidence="1">CCFEE 5714</strain>
    </source>
</reference>
<evidence type="ECO:0000313" key="1">
    <source>
        <dbReference type="EMBL" id="KAK3712264.1"/>
    </source>
</evidence>
<sequence>MPKRTFNFKPLQGASSSKQNTNKDGDDNSSPSVNERLSELRKIEGKDAAARKRQLAESLSNSRSVPPEVRGILGLSESAPPRPKIGARARERIRTPGPAPPKSWLSSGSSWTPTLALRGARRGLRRNADVNDRSRPKQLMRFARLAGLSHVQEDGKPSRLAHLALKTLAQSWGLLEEEDYPALVDIPLRLRLRLISYISFYGLPLDYRGHQALLQGSDAVRYLDLAGLVGHGNLTMKKLVKLLGNERESRGSNAEAGVVEAWDADETLEGALKPSPSPTRFSNLTHLCLSHPASNIYWRDLLALVKHTPQITHLSLAYWPRPTLTPNLATATVISQNSPGIAAGGSHYYSALDRDMSEPASLLRQLSSHLLCLHWLDLEGCQEWSPALKELTKSGPATSSATETFPDSDAWEASISGAQPVVSSNWKNLLYIRLAQGWLPSLIGIKALQGPQASYSGLVTDIAKHLLESAGSTFQVIQTSQDVLDVEKKKARIWLEHEDRLSRVGFRTKSARRMLGCKPPTVDYGWTQG</sequence>
<organism evidence="1 2">
    <name type="scientific">Vermiconidia calcicola</name>
    <dbReference type="NCBI Taxonomy" id="1690605"/>
    <lineage>
        <taxon>Eukaryota</taxon>
        <taxon>Fungi</taxon>
        <taxon>Dikarya</taxon>
        <taxon>Ascomycota</taxon>
        <taxon>Pezizomycotina</taxon>
        <taxon>Dothideomycetes</taxon>
        <taxon>Dothideomycetidae</taxon>
        <taxon>Mycosphaerellales</taxon>
        <taxon>Extremaceae</taxon>
        <taxon>Vermiconidia</taxon>
    </lineage>
</organism>
<proteinExistence type="predicted"/>
<comment type="caution">
    <text evidence="1">The sequence shown here is derived from an EMBL/GenBank/DDBJ whole genome shotgun (WGS) entry which is preliminary data.</text>
</comment>
<name>A0ACC3N8P1_9PEZI</name>
<dbReference type="EMBL" id="JAUTXU010000070">
    <property type="protein sequence ID" value="KAK3712264.1"/>
    <property type="molecule type" value="Genomic_DNA"/>
</dbReference>
<gene>
    <name evidence="1" type="ORF">LTR37_009126</name>
</gene>
<accession>A0ACC3N8P1</accession>
<keyword evidence="2" id="KW-1185">Reference proteome</keyword>
<protein>
    <submittedName>
        <fullName evidence="1">Uncharacterized protein</fullName>
    </submittedName>
</protein>
<dbReference type="Proteomes" id="UP001281147">
    <property type="component" value="Unassembled WGS sequence"/>
</dbReference>